<organism evidence="1 2">
    <name type="scientific">Pistacia atlantica</name>
    <dbReference type="NCBI Taxonomy" id="434234"/>
    <lineage>
        <taxon>Eukaryota</taxon>
        <taxon>Viridiplantae</taxon>
        <taxon>Streptophyta</taxon>
        <taxon>Embryophyta</taxon>
        <taxon>Tracheophyta</taxon>
        <taxon>Spermatophyta</taxon>
        <taxon>Magnoliopsida</taxon>
        <taxon>eudicotyledons</taxon>
        <taxon>Gunneridae</taxon>
        <taxon>Pentapetalae</taxon>
        <taxon>rosids</taxon>
        <taxon>malvids</taxon>
        <taxon>Sapindales</taxon>
        <taxon>Anacardiaceae</taxon>
        <taxon>Pistacia</taxon>
    </lineage>
</organism>
<dbReference type="EMBL" id="CM047906">
    <property type="protein sequence ID" value="KAJ0086748.1"/>
    <property type="molecule type" value="Genomic_DNA"/>
</dbReference>
<comment type="caution">
    <text evidence="1">The sequence shown here is derived from an EMBL/GenBank/DDBJ whole genome shotgun (WGS) entry which is preliminary data.</text>
</comment>
<accession>A0ACC1AJA2</accession>
<dbReference type="Proteomes" id="UP001164250">
    <property type="component" value="Chromosome 10"/>
</dbReference>
<name>A0ACC1AJA2_9ROSI</name>
<evidence type="ECO:0000313" key="2">
    <source>
        <dbReference type="Proteomes" id="UP001164250"/>
    </source>
</evidence>
<reference evidence="2" key="1">
    <citation type="journal article" date="2023" name="G3 (Bethesda)">
        <title>Genome assembly and association tests identify interacting loci associated with vigor, precocity, and sex in interspecific pistachio rootstocks.</title>
        <authorList>
            <person name="Palmer W."/>
            <person name="Jacygrad E."/>
            <person name="Sagayaradj S."/>
            <person name="Cavanaugh K."/>
            <person name="Han R."/>
            <person name="Bertier L."/>
            <person name="Beede B."/>
            <person name="Kafkas S."/>
            <person name="Golino D."/>
            <person name="Preece J."/>
            <person name="Michelmore R."/>
        </authorList>
    </citation>
    <scope>NUCLEOTIDE SEQUENCE [LARGE SCALE GENOMIC DNA]</scope>
</reference>
<protein>
    <submittedName>
        <fullName evidence="1">Uncharacterized protein</fullName>
    </submittedName>
</protein>
<evidence type="ECO:0000313" key="1">
    <source>
        <dbReference type="EMBL" id="KAJ0086748.1"/>
    </source>
</evidence>
<proteinExistence type="predicted"/>
<sequence length="96" mass="11055">MPFMNSCCNEDKTVAVPLTLTEAQVREMLKKHDVNNDGVLCWEEIKAVFNELGALFPWFRANRGLHYADANKDGVIDEDEKKDLVNYIYNLGYKVK</sequence>
<keyword evidence="2" id="KW-1185">Reference proteome</keyword>
<gene>
    <name evidence="1" type="ORF">Patl1_07322</name>
</gene>